<evidence type="ECO:0000313" key="1">
    <source>
        <dbReference type="EMBL" id="OJH42365.1"/>
    </source>
</evidence>
<gene>
    <name evidence="1" type="ORF">BON30_03945</name>
</gene>
<dbReference type="STRING" id="83449.BON30_03945"/>
<evidence type="ECO:0000313" key="2">
    <source>
        <dbReference type="Proteomes" id="UP000182229"/>
    </source>
</evidence>
<accession>A0A1L9BJH8</accession>
<organism evidence="1 2">
    <name type="scientific">Cystobacter ferrugineus</name>
    <dbReference type="NCBI Taxonomy" id="83449"/>
    <lineage>
        <taxon>Bacteria</taxon>
        <taxon>Pseudomonadati</taxon>
        <taxon>Myxococcota</taxon>
        <taxon>Myxococcia</taxon>
        <taxon>Myxococcales</taxon>
        <taxon>Cystobacterineae</taxon>
        <taxon>Archangiaceae</taxon>
        <taxon>Cystobacter</taxon>
    </lineage>
</organism>
<dbReference type="AlphaFoldDB" id="A0A1L9BJH8"/>
<sequence length="212" mass="23884">MGQGAKRRHHSIDTFLARALKECCSSRAHPLRLAVSQCWDQEPTRDLWAIDDEPIYMGQQSRFWFPCNIFERVARGDEAVLPLSPQEIRLVEVPFNDIPQQYERGDGHGSVDLNGPAFDPIRSFRAGLDIGPTDDKLAALAQRDGRIPTTQLDYLLACQNDSLTIHPHLLLSGEFHQADEERQRSVAILEKQCCLGACRGRCPERLGADVHE</sequence>
<protein>
    <submittedName>
        <fullName evidence="1">Uncharacterized protein</fullName>
    </submittedName>
</protein>
<dbReference type="Proteomes" id="UP000182229">
    <property type="component" value="Unassembled WGS sequence"/>
</dbReference>
<comment type="caution">
    <text evidence="1">The sequence shown here is derived from an EMBL/GenBank/DDBJ whole genome shotgun (WGS) entry which is preliminary data.</text>
</comment>
<keyword evidence="2" id="KW-1185">Reference proteome</keyword>
<dbReference type="EMBL" id="MPIN01000001">
    <property type="protein sequence ID" value="OJH42365.1"/>
    <property type="molecule type" value="Genomic_DNA"/>
</dbReference>
<reference evidence="2" key="1">
    <citation type="submission" date="2016-11" db="EMBL/GenBank/DDBJ databases">
        <authorList>
            <person name="Shukria A."/>
            <person name="Stevens D.C."/>
        </authorList>
    </citation>
    <scope>NUCLEOTIDE SEQUENCE [LARGE SCALE GENOMIC DNA]</scope>
    <source>
        <strain evidence="2">Cbfe23</strain>
    </source>
</reference>
<proteinExistence type="predicted"/>
<reference evidence="1 2" key="2">
    <citation type="submission" date="2016-12" db="EMBL/GenBank/DDBJ databases">
        <title>Draft Genome Sequence of Cystobacter ferrugineus Strain Cbfe23.</title>
        <authorList>
            <person name="Akbar S."/>
            <person name="Dowd S.E."/>
            <person name="Stevens D.C."/>
        </authorList>
    </citation>
    <scope>NUCLEOTIDE SEQUENCE [LARGE SCALE GENOMIC DNA]</scope>
    <source>
        <strain evidence="1 2">Cbfe23</strain>
    </source>
</reference>
<name>A0A1L9BJH8_9BACT</name>